<feature type="region of interest" description="Disordered" evidence="7">
    <location>
        <begin position="408"/>
        <end position="429"/>
    </location>
</feature>
<dbReference type="GeneID" id="119725703"/>
<dbReference type="GO" id="GO:0005886">
    <property type="term" value="C:plasma membrane"/>
    <property type="evidence" value="ECO:0007669"/>
    <property type="project" value="TreeGrafter"/>
</dbReference>
<dbReference type="EnsemblMetazoa" id="XM_038197234.1">
    <property type="protein sequence ID" value="XP_038053162.1"/>
    <property type="gene ID" value="LOC119725703"/>
</dbReference>
<feature type="compositionally biased region" description="Pro residues" evidence="7">
    <location>
        <begin position="310"/>
        <end position="322"/>
    </location>
</feature>
<feature type="domain" description="SH3" evidence="8">
    <location>
        <begin position="634"/>
        <end position="693"/>
    </location>
</feature>
<feature type="compositionally biased region" description="Polar residues" evidence="7">
    <location>
        <begin position="702"/>
        <end position="713"/>
    </location>
</feature>
<feature type="compositionally biased region" description="Basic residues" evidence="7">
    <location>
        <begin position="409"/>
        <end position="418"/>
    </location>
</feature>
<feature type="region of interest" description="Disordered" evidence="7">
    <location>
        <begin position="1"/>
        <end position="143"/>
    </location>
</feature>
<dbReference type="EnsemblMetazoa" id="XM_038197233.1">
    <property type="protein sequence ID" value="XP_038053161.1"/>
    <property type="gene ID" value="LOC119725703"/>
</dbReference>
<feature type="compositionally biased region" description="Polar residues" evidence="7">
    <location>
        <begin position="594"/>
        <end position="615"/>
    </location>
</feature>
<dbReference type="GO" id="GO:0005737">
    <property type="term" value="C:cytoplasm"/>
    <property type="evidence" value="ECO:0007669"/>
    <property type="project" value="UniProtKB-SubCell"/>
</dbReference>
<feature type="compositionally biased region" description="Polar residues" evidence="7">
    <location>
        <begin position="31"/>
        <end position="61"/>
    </location>
</feature>
<dbReference type="GO" id="GO:0007266">
    <property type="term" value="P:Rho protein signal transduction"/>
    <property type="evidence" value="ECO:0007669"/>
    <property type="project" value="TreeGrafter"/>
</dbReference>
<dbReference type="InterPro" id="IPR011993">
    <property type="entry name" value="PH-like_dom_sf"/>
</dbReference>
<feature type="region of interest" description="Disordered" evidence="7">
    <location>
        <begin position="281"/>
        <end position="323"/>
    </location>
</feature>
<dbReference type="InterPro" id="IPR001452">
    <property type="entry name" value="SH3_domain"/>
</dbReference>
<dbReference type="InterPro" id="IPR039801">
    <property type="entry name" value="EPS8-like"/>
</dbReference>
<evidence type="ECO:0000256" key="4">
    <source>
        <dbReference type="ARBA" id="ARBA00022490"/>
    </source>
</evidence>
<evidence type="ECO:0000256" key="6">
    <source>
        <dbReference type="PROSITE-ProRule" id="PRU00192"/>
    </source>
</evidence>
<dbReference type="SUPFAM" id="SSF47769">
    <property type="entry name" value="SAM/Pointed domain"/>
    <property type="match status" value="1"/>
</dbReference>
<sequence>MPIPVGASRDHYREQPFSPNGAAYNGVNGMDRSSMSNGYGPSQSIYRNSNGPGRSNGQYSSGYGDPRDDPRLAAHRHSQIDPNRPMQREPSRPIYRNPMVGKSMEGRGEPQRETHRDPHREPHREGSREGQREPQRTAAPPPVEVEINPQTDVYVQQGRFPIEHLCTVTMDRKEGLMTVEDVIRKVQKLDAKGQIWSQFVVLTIADRDIKFIDATTRGELEVFSMNDISLVSAELHQSNYDSLLIIQIKFSGEKHPQSYVFQCDQVPAEVIAKELQKNIDYTHGRRKRTTRPEVRSDYRNANYQDRQMYIPPPPDEPAPLPPSEGNVRDKVAAFAAAAAMAQASGSNVNRGFQYPKSMPTRNSESDEPLELIALRTERDVEILNHCFDEIEAFIGLLQKAAEAYTELGRRRKARKSKKREPGDGLLLARSRPPPESEYIECFKKFKFCFNLLARLKNHIHDPNAPELIHFLMVPLELIIKSCAGTDLAANIVSPLLTPQSVDLLNNCLTSREADLWKSLGRAWSVPSTEWPKERPVPRYTPYFHDGWTPPALPDNPRLEVNAAVAASAAAVARGELRDRVPSGSDYSEGAYNGNKRNSNSSSVSDQLRPSTSRIQDNPPLVSAKPPANVPLPPGVKGYVKPLFDFVARNVKELTIMSGEKLELLEDNRKWWKVRNSSGQYGYVPSTILSVITPNQQQQQQQPTRNPNFNSNHHAPSPQTPPTPPLLGASTSFDQSFNSSSNSMQLRAMNQAPPPPPPPPGPAPPPAPLIREHNSLDFATQLKNTLRKKELQRKGVNVEDLIPNRAEKTHTDLHEELMKRVNQGPPRNFNIRRTSGASVNINYLSSADDVTKWLQSKGFSKLTVDSLGVLTGAQLFSLTKEELRQVCFDDANRVYSQLMVQKSGLEDNTNTSSELKAIMDRRKVRSISDNSSEHDNSPFNSPPPDFNPAAPPDSAAFW</sequence>
<keyword evidence="10" id="KW-1185">Reference proteome</keyword>
<evidence type="ECO:0000256" key="2">
    <source>
        <dbReference type="ARBA" id="ARBA00006197"/>
    </source>
</evidence>
<dbReference type="Proteomes" id="UP000887568">
    <property type="component" value="Unplaced"/>
</dbReference>
<dbReference type="SUPFAM" id="SSF50044">
    <property type="entry name" value="SH3-domain"/>
    <property type="match status" value="1"/>
</dbReference>
<proteinExistence type="inferred from homology"/>
<dbReference type="InterPro" id="IPR036028">
    <property type="entry name" value="SH3-like_dom_sf"/>
</dbReference>
<feature type="region of interest" description="Disordered" evidence="7">
    <location>
        <begin position="579"/>
        <end position="633"/>
    </location>
</feature>
<dbReference type="OrthoDB" id="4680325at2759"/>
<feature type="compositionally biased region" description="Pro residues" evidence="7">
    <location>
        <begin position="751"/>
        <end position="767"/>
    </location>
</feature>
<evidence type="ECO:0000256" key="3">
    <source>
        <dbReference type="ARBA" id="ARBA00022443"/>
    </source>
</evidence>
<dbReference type="CDD" id="cd09540">
    <property type="entry name" value="SAM_EPS8-like"/>
    <property type="match status" value="1"/>
</dbReference>
<feature type="compositionally biased region" description="Low complexity" evidence="7">
    <location>
        <begin position="729"/>
        <end position="742"/>
    </location>
</feature>
<feature type="compositionally biased region" description="Pro residues" evidence="7">
    <location>
        <begin position="939"/>
        <end position="950"/>
    </location>
</feature>
<dbReference type="InterPro" id="IPR013625">
    <property type="entry name" value="PTB"/>
</dbReference>
<evidence type="ECO:0000313" key="10">
    <source>
        <dbReference type="Proteomes" id="UP000887568"/>
    </source>
</evidence>
<dbReference type="InterPro" id="IPR041418">
    <property type="entry name" value="SAM_3"/>
</dbReference>
<keyword evidence="5" id="KW-0597">Phosphoprotein</keyword>
<accession>A0A913ZN48</accession>
<dbReference type="Pfam" id="PF08416">
    <property type="entry name" value="PTB"/>
    <property type="match status" value="1"/>
</dbReference>
<evidence type="ECO:0000259" key="8">
    <source>
        <dbReference type="PROSITE" id="PS50002"/>
    </source>
</evidence>
<evidence type="ECO:0000256" key="1">
    <source>
        <dbReference type="ARBA" id="ARBA00004496"/>
    </source>
</evidence>
<dbReference type="GO" id="GO:0035023">
    <property type="term" value="P:regulation of Rho protein signal transduction"/>
    <property type="evidence" value="ECO:0007669"/>
    <property type="project" value="TreeGrafter"/>
</dbReference>
<dbReference type="Gene3D" id="2.30.29.30">
    <property type="entry name" value="Pleckstrin-homology domain (PH domain)/Phosphotyrosine-binding domain (PTB)"/>
    <property type="match status" value="1"/>
</dbReference>
<dbReference type="PANTHER" id="PTHR12287">
    <property type="entry name" value="EPIDERMAL GROWTH FACTOR RECEPTOR KINASE SUBSTRATE EPS8-RELATED PROTEIN"/>
    <property type="match status" value="1"/>
</dbReference>
<feature type="region of interest" description="Disordered" evidence="7">
    <location>
        <begin position="693"/>
        <end position="770"/>
    </location>
</feature>
<keyword evidence="4" id="KW-0963">Cytoplasm</keyword>
<evidence type="ECO:0000313" key="9">
    <source>
        <dbReference type="EnsemblMetazoa" id="XP_038053162.1"/>
    </source>
</evidence>
<evidence type="ECO:0000256" key="7">
    <source>
        <dbReference type="SAM" id="MobiDB-lite"/>
    </source>
</evidence>
<dbReference type="SMART" id="SM00326">
    <property type="entry name" value="SH3"/>
    <property type="match status" value="1"/>
</dbReference>
<dbReference type="Pfam" id="PF18016">
    <property type="entry name" value="SAM_3"/>
    <property type="match status" value="1"/>
</dbReference>
<dbReference type="RefSeq" id="XP_038053161.1">
    <property type="nucleotide sequence ID" value="XM_038197233.1"/>
</dbReference>
<dbReference type="OMA" id="ANTHGPY"/>
<keyword evidence="3 6" id="KW-0728">SH3 domain</keyword>
<dbReference type="PANTHER" id="PTHR12287:SF23">
    <property type="entry name" value="AROUSER, ISOFORM A-RELATED"/>
    <property type="match status" value="1"/>
</dbReference>
<comment type="similarity">
    <text evidence="2">Belongs to the EPS8 family.</text>
</comment>
<dbReference type="Gene3D" id="2.30.30.40">
    <property type="entry name" value="SH3 Domains"/>
    <property type="match status" value="1"/>
</dbReference>
<dbReference type="AlphaFoldDB" id="A0A913ZN48"/>
<reference evidence="9" key="1">
    <citation type="submission" date="2022-11" db="UniProtKB">
        <authorList>
            <consortium name="EnsemblMetazoa"/>
        </authorList>
    </citation>
    <scope>IDENTIFICATION</scope>
</reference>
<dbReference type="PROSITE" id="PS50002">
    <property type="entry name" value="SH3"/>
    <property type="match status" value="1"/>
</dbReference>
<dbReference type="InterPro" id="IPR013761">
    <property type="entry name" value="SAM/pointed_sf"/>
</dbReference>
<dbReference type="Pfam" id="PF22975">
    <property type="entry name" value="EPS8_2nd"/>
    <property type="match status" value="1"/>
</dbReference>
<protein>
    <recommendedName>
        <fullName evidence="8">SH3 domain-containing protein</fullName>
    </recommendedName>
</protein>
<organism evidence="9 10">
    <name type="scientific">Patiria miniata</name>
    <name type="common">Bat star</name>
    <name type="synonym">Asterina miniata</name>
    <dbReference type="NCBI Taxonomy" id="46514"/>
    <lineage>
        <taxon>Eukaryota</taxon>
        <taxon>Metazoa</taxon>
        <taxon>Echinodermata</taxon>
        <taxon>Eleutherozoa</taxon>
        <taxon>Asterozoa</taxon>
        <taxon>Asteroidea</taxon>
        <taxon>Valvatacea</taxon>
        <taxon>Valvatida</taxon>
        <taxon>Asterinidae</taxon>
        <taxon>Patiria</taxon>
    </lineage>
</organism>
<dbReference type="Pfam" id="PF00018">
    <property type="entry name" value="SH3_1"/>
    <property type="match status" value="1"/>
</dbReference>
<dbReference type="RefSeq" id="XP_038053162.1">
    <property type="nucleotide sequence ID" value="XM_038197234.1"/>
</dbReference>
<dbReference type="GO" id="GO:0003779">
    <property type="term" value="F:actin binding"/>
    <property type="evidence" value="ECO:0007669"/>
    <property type="project" value="TreeGrafter"/>
</dbReference>
<comment type="subcellular location">
    <subcellularLocation>
        <location evidence="1">Cytoplasm</location>
    </subcellularLocation>
</comment>
<dbReference type="Gene3D" id="1.10.150.50">
    <property type="entry name" value="Transcription Factor, Ets-1"/>
    <property type="match status" value="1"/>
</dbReference>
<dbReference type="FunFam" id="1.10.150.50:FF:000023">
    <property type="entry name" value="Epidermal growth factor receptor kinase substrate 8"/>
    <property type="match status" value="1"/>
</dbReference>
<dbReference type="InterPro" id="IPR055093">
    <property type="entry name" value="EPS8_2nd"/>
</dbReference>
<name>A0A913ZN48_PATMI</name>
<feature type="region of interest" description="Disordered" evidence="7">
    <location>
        <begin position="919"/>
        <end position="957"/>
    </location>
</feature>
<feature type="compositionally biased region" description="Basic and acidic residues" evidence="7">
    <location>
        <begin position="104"/>
        <end position="135"/>
    </location>
</feature>
<dbReference type="SUPFAM" id="SSF50729">
    <property type="entry name" value="PH domain-like"/>
    <property type="match status" value="1"/>
</dbReference>
<evidence type="ECO:0000256" key="5">
    <source>
        <dbReference type="ARBA" id="ARBA00022553"/>
    </source>
</evidence>